<reference evidence="1 2" key="1">
    <citation type="submission" date="2024-04" db="EMBL/GenBank/DDBJ databases">
        <authorList>
            <person name="Waldvogel A.-M."/>
            <person name="Schoenle A."/>
        </authorList>
    </citation>
    <scope>NUCLEOTIDE SEQUENCE [LARGE SCALE GENOMIC DNA]</scope>
</reference>
<organism evidence="1 2">
    <name type="scientific">Knipowitschia caucasica</name>
    <name type="common">Caucasian dwarf goby</name>
    <name type="synonym">Pomatoschistus caucasicus</name>
    <dbReference type="NCBI Taxonomy" id="637954"/>
    <lineage>
        <taxon>Eukaryota</taxon>
        <taxon>Metazoa</taxon>
        <taxon>Chordata</taxon>
        <taxon>Craniata</taxon>
        <taxon>Vertebrata</taxon>
        <taxon>Euteleostomi</taxon>
        <taxon>Actinopterygii</taxon>
        <taxon>Neopterygii</taxon>
        <taxon>Teleostei</taxon>
        <taxon>Neoteleostei</taxon>
        <taxon>Acanthomorphata</taxon>
        <taxon>Gobiaria</taxon>
        <taxon>Gobiiformes</taxon>
        <taxon>Gobioidei</taxon>
        <taxon>Gobiidae</taxon>
        <taxon>Gobiinae</taxon>
        <taxon>Knipowitschia</taxon>
    </lineage>
</organism>
<dbReference type="EMBL" id="OZ035838">
    <property type="protein sequence ID" value="CAL1584130.1"/>
    <property type="molecule type" value="Genomic_DNA"/>
</dbReference>
<accession>A0AAV2K875</accession>
<name>A0AAV2K875_KNICA</name>
<sequence>MKAAQRRGVFDHRGSVKAAQRRGVFDHRGSVKAAQRRGVFDHRGSVKAAQRRGVFDHRGSRIGSNYEAFPQGSSVNGQITASLWVKTKSLDRWWSSYLRCVA</sequence>
<dbReference type="AlphaFoldDB" id="A0AAV2K875"/>
<dbReference type="Proteomes" id="UP001497482">
    <property type="component" value="Chromosome 16"/>
</dbReference>
<proteinExistence type="predicted"/>
<protein>
    <submittedName>
        <fullName evidence="1">Uncharacterized protein</fullName>
    </submittedName>
</protein>
<evidence type="ECO:0000313" key="2">
    <source>
        <dbReference type="Proteomes" id="UP001497482"/>
    </source>
</evidence>
<gene>
    <name evidence="1" type="ORF">KC01_LOCUS14507</name>
</gene>
<keyword evidence="2" id="KW-1185">Reference proteome</keyword>
<evidence type="ECO:0000313" key="1">
    <source>
        <dbReference type="EMBL" id="CAL1584130.1"/>
    </source>
</evidence>